<organism evidence="2 3">
    <name type="scientific">Plantactinospora alkalitolerans</name>
    <dbReference type="NCBI Taxonomy" id="2789879"/>
    <lineage>
        <taxon>Bacteria</taxon>
        <taxon>Bacillati</taxon>
        <taxon>Actinomycetota</taxon>
        <taxon>Actinomycetes</taxon>
        <taxon>Micromonosporales</taxon>
        <taxon>Micromonosporaceae</taxon>
        <taxon>Plantactinospora</taxon>
    </lineage>
</organism>
<evidence type="ECO:0000313" key="2">
    <source>
        <dbReference type="EMBL" id="MBF9134975.1"/>
    </source>
</evidence>
<dbReference type="InterPro" id="IPR001846">
    <property type="entry name" value="VWF_type-D"/>
</dbReference>
<protein>
    <recommendedName>
        <fullName evidence="1">VWFD domain-containing protein</fullName>
    </recommendedName>
</protein>
<feature type="domain" description="VWFD" evidence="1">
    <location>
        <begin position="398"/>
        <end position="589"/>
    </location>
</feature>
<gene>
    <name evidence="2" type="ORF">I0C86_39545</name>
</gene>
<accession>A0ABS0H922</accession>
<dbReference type="RefSeq" id="WP_196206442.1">
    <property type="nucleotide sequence ID" value="NZ_JADPUN010000407.1"/>
</dbReference>
<name>A0ABS0H922_9ACTN</name>
<dbReference type="EMBL" id="JADPUN010000407">
    <property type="protein sequence ID" value="MBF9134975.1"/>
    <property type="molecule type" value="Genomic_DNA"/>
</dbReference>
<comment type="caution">
    <text evidence="2">The sequence shown here is derived from an EMBL/GenBank/DDBJ whole genome shotgun (WGS) entry which is preliminary data.</text>
</comment>
<proteinExistence type="predicted"/>
<evidence type="ECO:0000259" key="1">
    <source>
        <dbReference type="PROSITE" id="PS51233"/>
    </source>
</evidence>
<keyword evidence="3" id="KW-1185">Reference proteome</keyword>
<sequence>MLWEESMMRLLPRRHRARLGLIGITTAAVLLTMAPRIGGEGEPSGTQEELKAWHSRMVEASQPSAHGCFTGAYPAVMWWETACVDPPSVPMSPKHVPAARRDVGGGISVVTERPPGAGPITHAYGTFEEVHLPQALRVDSVPPRAQPGEPPSGPVMANSYSLQLNTNYLRVEECGDSPAPAGCWGWKQFVFANDGSKQDAENPPAGPSRLYVEYWLLHYNPDTSQGQTCPTGWEEVPDDGEIHCSLKRNAGELPYVPIVNIDKESFRLEASTETVDGEVVDKVRFNNGDRNIYSASGVDILHVLPPEPGEPDPGWTQVEFNVFGYGEGSTATFNQQASFNLRTTIVDGSPAKPKCRDFGFSKERNNLNFGPPGPVATSPAPALIINESRQGPASVACAVAVAVGDTHQYTFAGTFYDFQATGDFVEARAGSTFEVQTRKESGAPNWPNTSVDKSVGVRMGNSRLAVCGGTRLVVNGANTSLPSGEALLLPTGVTIDRVNNVYTFRDPSGNSVRVTAVNGNVPYIDLGIGLGPETAAARGLLGNHNGDPHYLETSDGTPMLVPLSFVDLYQVFGNSWRVSPTATLLRPCDTVGVGNPTAPFYAGNLGTDVRQQARNFCVARGVDPLWLDTCSLDVAVLGANATTVYVGLRAPVVDANPKQLPIPCVPSTTHPTCPTPICVPGAAGCPRPGN</sequence>
<evidence type="ECO:0000313" key="3">
    <source>
        <dbReference type="Proteomes" id="UP000638560"/>
    </source>
</evidence>
<dbReference type="Proteomes" id="UP000638560">
    <property type="component" value="Unassembled WGS sequence"/>
</dbReference>
<dbReference type="PROSITE" id="PS51233">
    <property type="entry name" value="VWFD"/>
    <property type="match status" value="1"/>
</dbReference>
<reference evidence="2 3" key="1">
    <citation type="submission" date="2020-11" db="EMBL/GenBank/DDBJ databases">
        <title>A novel isolate from a Black sea contaminated sediment with potential to produce alkanes: Plantactinospora alkalitolerans sp. nov.</title>
        <authorList>
            <person name="Carro L."/>
            <person name="Veyisoglu A."/>
            <person name="Guven K."/>
            <person name="Schumann P."/>
            <person name="Klenk H.-P."/>
            <person name="Sahin N."/>
        </authorList>
    </citation>
    <scope>NUCLEOTIDE SEQUENCE [LARGE SCALE GENOMIC DNA]</scope>
    <source>
        <strain evidence="2 3">S1510</strain>
    </source>
</reference>